<dbReference type="InterPro" id="IPR011990">
    <property type="entry name" value="TPR-like_helical_dom_sf"/>
</dbReference>
<comment type="caution">
    <text evidence="1">The sequence shown here is derived from an EMBL/GenBank/DDBJ whole genome shotgun (WGS) entry which is preliminary data.</text>
</comment>
<proteinExistence type="predicted"/>
<dbReference type="EMBL" id="JBJYXY010000001">
    <property type="protein sequence ID" value="MFN2976616.1"/>
    <property type="molecule type" value="Genomic_DNA"/>
</dbReference>
<evidence type="ECO:0000313" key="1">
    <source>
        <dbReference type="EMBL" id="MFN2976616.1"/>
    </source>
</evidence>
<sequence length="190" mass="21222">MIEQFKSLLHRARHLRQSGEAAEAERLFKEAAAQAEAHEACERAEALVGVAQARRDAGDRTGAAIYYAEAITLFRTANNTTELAHALRHAAEVRSEMKEYGVAGTQIEEAIRLYRSTEVESESLDLANALRVSALNNERQAHSQWLEAKLLYASQNVTDGVREAEEHLEGLKHHEQYSKSLNIHHGEHTA</sequence>
<reference evidence="1 2" key="1">
    <citation type="submission" date="2024-12" db="EMBL/GenBank/DDBJ databases">
        <authorList>
            <person name="Lee Y."/>
        </authorList>
    </citation>
    <scope>NUCLEOTIDE SEQUENCE [LARGE SCALE GENOMIC DNA]</scope>
    <source>
        <strain evidence="1 2">03SUJ4</strain>
    </source>
</reference>
<evidence type="ECO:0000313" key="2">
    <source>
        <dbReference type="Proteomes" id="UP001634747"/>
    </source>
</evidence>
<protein>
    <recommendedName>
        <fullName evidence="3">Tetratricopeptide repeat-containing protein</fullName>
    </recommendedName>
</protein>
<dbReference type="Proteomes" id="UP001634747">
    <property type="component" value="Unassembled WGS sequence"/>
</dbReference>
<name>A0ABW9KNV5_9BACT</name>
<evidence type="ECO:0008006" key="3">
    <source>
        <dbReference type="Google" id="ProtNLM"/>
    </source>
</evidence>
<organism evidence="1 2">
    <name type="scientific">Terriglobus aquaticus</name>
    <dbReference type="NCBI Taxonomy" id="940139"/>
    <lineage>
        <taxon>Bacteria</taxon>
        <taxon>Pseudomonadati</taxon>
        <taxon>Acidobacteriota</taxon>
        <taxon>Terriglobia</taxon>
        <taxon>Terriglobales</taxon>
        <taxon>Acidobacteriaceae</taxon>
        <taxon>Terriglobus</taxon>
    </lineage>
</organism>
<dbReference type="RefSeq" id="WP_263411915.1">
    <property type="nucleotide sequence ID" value="NZ_BAABBH010000001.1"/>
</dbReference>
<keyword evidence="2" id="KW-1185">Reference proteome</keyword>
<dbReference type="SUPFAM" id="SSF48452">
    <property type="entry name" value="TPR-like"/>
    <property type="match status" value="1"/>
</dbReference>
<accession>A0ABW9KNV5</accession>
<dbReference type="Gene3D" id="1.25.40.10">
    <property type="entry name" value="Tetratricopeptide repeat domain"/>
    <property type="match status" value="1"/>
</dbReference>
<gene>
    <name evidence="1" type="ORF">ACK2TP_12650</name>
</gene>